<reference evidence="1" key="1">
    <citation type="journal article" date="2019" name="MBio">
        <title>Virus Genomes from Deep Sea Sediments Expand the Ocean Megavirome and Support Independent Origins of Viral Gigantism.</title>
        <authorList>
            <person name="Backstrom D."/>
            <person name="Yutin N."/>
            <person name="Jorgensen S.L."/>
            <person name="Dharamshi J."/>
            <person name="Homa F."/>
            <person name="Zaremba-Niedwiedzka K."/>
            <person name="Spang A."/>
            <person name="Wolf Y.I."/>
            <person name="Koonin E.V."/>
            <person name="Ettema T.J."/>
        </authorList>
    </citation>
    <scope>NUCLEOTIDE SEQUENCE</scope>
</reference>
<dbReference type="EMBL" id="MK500409">
    <property type="protein sequence ID" value="QBK89204.1"/>
    <property type="molecule type" value="Genomic_DNA"/>
</dbReference>
<organism evidence="1">
    <name type="scientific">Mimivirus LCMiAC02</name>
    <dbReference type="NCBI Taxonomy" id="2506609"/>
    <lineage>
        <taxon>Viruses</taxon>
        <taxon>Varidnaviria</taxon>
        <taxon>Bamfordvirae</taxon>
        <taxon>Nucleocytoviricota</taxon>
        <taxon>Megaviricetes</taxon>
        <taxon>Imitervirales</taxon>
        <taxon>Mimiviridae</taxon>
        <taxon>Klosneuvirinae</taxon>
    </lineage>
</organism>
<accession>A0A481Z331</accession>
<proteinExistence type="predicted"/>
<protein>
    <submittedName>
        <fullName evidence="1">Uncharacterized protein</fullName>
    </submittedName>
</protein>
<sequence length="61" mass="7295">MYRFDFATNYYIFDKEESFSCVSCFKISEEVIKKAHIDDVFGDNIYKIDKADIYNGDYYCC</sequence>
<gene>
    <name evidence="1" type="ORF">LCMiAC02_02990</name>
</gene>
<name>A0A481Z331_9VIRU</name>
<evidence type="ECO:0000313" key="1">
    <source>
        <dbReference type="EMBL" id="QBK89204.1"/>
    </source>
</evidence>